<dbReference type="InterPro" id="IPR000620">
    <property type="entry name" value="EamA_dom"/>
</dbReference>
<evidence type="ECO:0000256" key="2">
    <source>
        <dbReference type="ARBA" id="ARBA00022475"/>
    </source>
</evidence>
<proteinExistence type="predicted"/>
<feature type="transmembrane region" description="Helical" evidence="6">
    <location>
        <begin position="222"/>
        <end position="242"/>
    </location>
</feature>
<feature type="transmembrane region" description="Helical" evidence="6">
    <location>
        <begin position="74"/>
        <end position="98"/>
    </location>
</feature>
<dbReference type="PANTHER" id="PTHR42920:SF5">
    <property type="entry name" value="EAMA DOMAIN-CONTAINING PROTEIN"/>
    <property type="match status" value="1"/>
</dbReference>
<feature type="transmembrane region" description="Helical" evidence="6">
    <location>
        <begin position="104"/>
        <end position="122"/>
    </location>
</feature>
<comment type="subcellular location">
    <subcellularLocation>
        <location evidence="1">Cell membrane</location>
        <topology evidence="1">Multi-pass membrane protein</topology>
    </subcellularLocation>
</comment>
<feature type="transmembrane region" description="Helical" evidence="6">
    <location>
        <begin position="190"/>
        <end position="210"/>
    </location>
</feature>
<feature type="transmembrane region" description="Helical" evidence="6">
    <location>
        <begin position="44"/>
        <end position="62"/>
    </location>
</feature>
<evidence type="ECO:0000256" key="5">
    <source>
        <dbReference type="ARBA" id="ARBA00023136"/>
    </source>
</evidence>
<accession>A0AAE6IWX5</accession>
<gene>
    <name evidence="8" type="ORF">FUT82_13665</name>
</gene>
<feature type="transmembrane region" description="Helical" evidence="6">
    <location>
        <begin position="254"/>
        <end position="271"/>
    </location>
</feature>
<evidence type="ECO:0000259" key="7">
    <source>
        <dbReference type="Pfam" id="PF00892"/>
    </source>
</evidence>
<organism evidence="8 9">
    <name type="scientific">Treponema phagedenis</name>
    <dbReference type="NCBI Taxonomy" id="162"/>
    <lineage>
        <taxon>Bacteria</taxon>
        <taxon>Pseudomonadati</taxon>
        <taxon>Spirochaetota</taxon>
        <taxon>Spirochaetia</taxon>
        <taxon>Spirochaetales</taxon>
        <taxon>Treponemataceae</taxon>
        <taxon>Treponema</taxon>
    </lineage>
</organism>
<evidence type="ECO:0000256" key="1">
    <source>
        <dbReference type="ARBA" id="ARBA00004651"/>
    </source>
</evidence>
<sequence length="316" mass="34454">MVCAMQSFSKQEIKSRVELLLVTLIWGSSFTVLGNSAAFFKPNFLLALRFGLSFVLLCIIFYKRLKAVNMRYIISGGILGAIAFICYSLQTIGILTFGGLPGRSAFLVAGYCVLVPFISRFMNKTPLDGYNISAAFICIIGIGSISLPALIQESGAAANLGDVFALLTSVTFSIQLVVIERIVRNLDAILLTIVQFFFAGLLALVITVLFEDNSQTVWNTQSLFAIFHLVVLCTAVAIPMQFHGQKNTPATTASLIYSLESLFALIISIIFTSEKPTFALFIGGTLIVLAIIISETKLSFLKQRPKNVTKESTESL</sequence>
<keyword evidence="4 6" id="KW-1133">Transmembrane helix</keyword>
<dbReference type="InterPro" id="IPR037185">
    <property type="entry name" value="EmrE-like"/>
</dbReference>
<dbReference type="Pfam" id="PF00892">
    <property type="entry name" value="EamA"/>
    <property type="match status" value="1"/>
</dbReference>
<dbReference type="GO" id="GO:0005886">
    <property type="term" value="C:plasma membrane"/>
    <property type="evidence" value="ECO:0007669"/>
    <property type="project" value="UniProtKB-SubCell"/>
</dbReference>
<keyword evidence="5 6" id="KW-0472">Membrane</keyword>
<evidence type="ECO:0000256" key="4">
    <source>
        <dbReference type="ARBA" id="ARBA00022989"/>
    </source>
</evidence>
<feature type="transmembrane region" description="Helical" evidence="6">
    <location>
        <begin position="277"/>
        <end position="294"/>
    </location>
</feature>
<keyword evidence="3 6" id="KW-0812">Transmembrane</keyword>
<evidence type="ECO:0000313" key="9">
    <source>
        <dbReference type="Proteomes" id="UP000323594"/>
    </source>
</evidence>
<protein>
    <submittedName>
        <fullName evidence="8">DMT family transporter</fullName>
    </submittedName>
</protein>
<dbReference type="EMBL" id="CP042817">
    <property type="protein sequence ID" value="QEJ99678.1"/>
    <property type="molecule type" value="Genomic_DNA"/>
</dbReference>
<dbReference type="Proteomes" id="UP000323594">
    <property type="component" value="Chromosome"/>
</dbReference>
<evidence type="ECO:0000256" key="3">
    <source>
        <dbReference type="ARBA" id="ARBA00022692"/>
    </source>
</evidence>
<dbReference type="InterPro" id="IPR051258">
    <property type="entry name" value="Diverse_Substrate_Transporter"/>
</dbReference>
<evidence type="ECO:0000256" key="6">
    <source>
        <dbReference type="SAM" id="Phobius"/>
    </source>
</evidence>
<keyword evidence="2" id="KW-1003">Cell membrane</keyword>
<dbReference type="SUPFAM" id="SSF103481">
    <property type="entry name" value="Multidrug resistance efflux transporter EmrE"/>
    <property type="match status" value="1"/>
</dbReference>
<feature type="domain" description="EamA" evidence="7">
    <location>
        <begin position="160"/>
        <end position="293"/>
    </location>
</feature>
<dbReference type="AlphaFoldDB" id="A0AAE6IWX5"/>
<name>A0AAE6IWX5_TREPH</name>
<feature type="transmembrane region" description="Helical" evidence="6">
    <location>
        <begin position="129"/>
        <end position="151"/>
    </location>
</feature>
<reference evidence="8 9" key="1">
    <citation type="submission" date="2019-08" db="EMBL/GenBank/DDBJ databases">
        <authorList>
            <person name="Kuhnert P."/>
        </authorList>
    </citation>
    <scope>NUCLEOTIDE SEQUENCE [LARGE SCALE GENOMIC DNA]</scope>
    <source>
        <strain evidence="8 9">B36.5</strain>
    </source>
</reference>
<evidence type="ECO:0000313" key="8">
    <source>
        <dbReference type="EMBL" id="QEJ99678.1"/>
    </source>
</evidence>
<feature type="transmembrane region" description="Helical" evidence="6">
    <location>
        <begin position="163"/>
        <end position="183"/>
    </location>
</feature>
<dbReference type="PANTHER" id="PTHR42920">
    <property type="entry name" value="OS03G0707200 PROTEIN-RELATED"/>
    <property type="match status" value="1"/>
</dbReference>